<dbReference type="AlphaFoldDB" id="A0A6G5QNF6"/>
<proteinExistence type="predicted"/>
<evidence type="ECO:0000313" key="1">
    <source>
        <dbReference type="EMBL" id="QCD47248.1"/>
    </source>
</evidence>
<organism evidence="1 2">
    <name type="scientific">Campylobacter rectus</name>
    <name type="common">Wolinella recta</name>
    <dbReference type="NCBI Taxonomy" id="203"/>
    <lineage>
        <taxon>Bacteria</taxon>
        <taxon>Pseudomonadati</taxon>
        <taxon>Campylobacterota</taxon>
        <taxon>Epsilonproteobacteria</taxon>
        <taxon>Campylobacterales</taxon>
        <taxon>Campylobacteraceae</taxon>
        <taxon>Campylobacter</taxon>
    </lineage>
</organism>
<gene>
    <name evidence="1" type="ORF">CRECT_1613</name>
</gene>
<evidence type="ECO:0000313" key="2">
    <source>
        <dbReference type="Proteomes" id="UP000502377"/>
    </source>
</evidence>
<sequence>MAKYADFFKNCSIVFCGEYFQVAAQDMLNTHLLKLPNDIWMWENSDETLEKIELNEEAEEYLCFIETSYFSDHGYYCFVQYYLDGDEDDAVFRIKSYEFVHPHDSKRIEELEEIVRNSVGVHLK</sequence>
<dbReference type="Proteomes" id="UP000502377">
    <property type="component" value="Chromosome"/>
</dbReference>
<name>A0A6G5QNF6_CAMRE</name>
<dbReference type="KEGG" id="crx:CRECT_1613"/>
<dbReference type="EMBL" id="CP012543">
    <property type="protein sequence ID" value="QCD47248.1"/>
    <property type="molecule type" value="Genomic_DNA"/>
</dbReference>
<protein>
    <submittedName>
        <fullName evidence="1">Uncharacterized protein</fullName>
    </submittedName>
</protein>
<accession>A0A6G5QNF6</accession>
<reference evidence="1 2" key="1">
    <citation type="submission" date="2016-07" db="EMBL/GenBank/DDBJ databases">
        <title>Comparative genomics of the Campylobacter concisus group.</title>
        <authorList>
            <person name="Miller W.G."/>
            <person name="Yee E."/>
            <person name="Chapman M.H."/>
            <person name="Huynh S."/>
            <person name="Bono J.L."/>
            <person name="On S.L.W."/>
            <person name="StLeger J."/>
            <person name="Foster G."/>
            <person name="Parker C.T."/>
        </authorList>
    </citation>
    <scope>NUCLEOTIDE SEQUENCE [LARGE SCALE GENOMIC DNA]</scope>
    <source>
        <strain evidence="1 2">ATCC 33238</strain>
    </source>
</reference>